<dbReference type="RefSeq" id="WP_118229736.1">
    <property type="nucleotide sequence ID" value="NZ_DBFBQU010000094.1"/>
</dbReference>
<comment type="caution">
    <text evidence="1">The sequence shown here is derived from an EMBL/GenBank/DDBJ whole genome shotgun (WGS) entry which is preliminary data.</text>
</comment>
<dbReference type="AlphaFoldDB" id="A0A6H3FA63"/>
<organism evidence="1 2">
    <name type="scientific">Desulfovibrio legallii</name>
    <dbReference type="NCBI Taxonomy" id="571438"/>
    <lineage>
        <taxon>Bacteria</taxon>
        <taxon>Pseudomonadati</taxon>
        <taxon>Thermodesulfobacteriota</taxon>
        <taxon>Desulfovibrionia</taxon>
        <taxon>Desulfovibrionales</taxon>
        <taxon>Desulfovibrionaceae</taxon>
        <taxon>Desulfovibrio</taxon>
    </lineage>
</organism>
<proteinExistence type="predicted"/>
<evidence type="ECO:0000313" key="1">
    <source>
        <dbReference type="EMBL" id="TBH79460.1"/>
    </source>
</evidence>
<name>A0A6H3FA63_9BACT</name>
<evidence type="ECO:0000313" key="2">
    <source>
        <dbReference type="Proteomes" id="UP000292919"/>
    </source>
</evidence>
<dbReference type="Proteomes" id="UP000292919">
    <property type="component" value="Unassembled WGS sequence"/>
</dbReference>
<gene>
    <name evidence="1" type="ORF">EB812_07635</name>
</gene>
<reference evidence="1 2" key="1">
    <citation type="submission" date="2018-12" db="EMBL/GenBank/DDBJ databases">
        <title>First genome draft of Desulfovibrio legallis sp. nov.</title>
        <authorList>
            <person name="Ben Dhia O."/>
            <person name="Najjari A."/>
            <person name="Ferjani R."/>
            <person name="Fhoula I."/>
            <person name="Fardeau M.-L."/>
            <person name="Boudabbous A."/>
            <person name="Ouzari H.I."/>
        </authorList>
    </citation>
    <scope>NUCLEOTIDE SEQUENCE [LARGE SCALE GENOMIC DNA]</scope>
    <source>
        <strain evidence="1 2">H1T</strain>
    </source>
</reference>
<dbReference type="EMBL" id="SIXC01000008">
    <property type="protein sequence ID" value="TBH79460.1"/>
    <property type="molecule type" value="Genomic_DNA"/>
</dbReference>
<protein>
    <submittedName>
        <fullName evidence="1">Uncharacterized protein</fullName>
    </submittedName>
</protein>
<keyword evidence="2" id="KW-1185">Reference proteome</keyword>
<sequence>MYALHDDIRNLSAVLDLLQAQADAAQRPVLRLMGDHLRLLAGQLAQRPVAEVPWSAPLCPPPHSLPSLSHPLLTEACRVPQ</sequence>
<accession>A0A6H3FA63</accession>